<evidence type="ECO:0000313" key="1">
    <source>
        <dbReference type="EMBL" id="GAB62586.1"/>
    </source>
</evidence>
<name>I3ILJ1_9BACT</name>
<dbReference type="Proteomes" id="UP000002985">
    <property type="component" value="Unassembled WGS sequence"/>
</dbReference>
<accession>I3ILJ1</accession>
<protein>
    <submittedName>
        <fullName evidence="1">Uncharacterized protein</fullName>
    </submittedName>
</protein>
<sequence length="62" mass="7246">MLSLTWDRVISAKDNCYSEVEKRKGKNYSFNKYCDGYFGRKTRIRSIKTNLVFTNTVGKKSV</sequence>
<comment type="caution">
    <text evidence="1">The sequence shown here is derived from an EMBL/GenBank/DDBJ whole genome shotgun (WGS) entry which is preliminary data.</text>
</comment>
<organism evidence="1 2">
    <name type="scientific">Candidatus Jettenia caeni</name>
    <dbReference type="NCBI Taxonomy" id="247490"/>
    <lineage>
        <taxon>Bacteria</taxon>
        <taxon>Pseudomonadati</taxon>
        <taxon>Planctomycetota</taxon>
        <taxon>Candidatus Brocadiia</taxon>
        <taxon>Candidatus Brocadiales</taxon>
        <taxon>Candidatus Brocadiaceae</taxon>
        <taxon>Candidatus Jettenia</taxon>
    </lineage>
</organism>
<reference evidence="1 2" key="1">
    <citation type="journal article" date="2012" name="FEBS Lett.">
        <title>Anammox organism KSU-1 expresses a NirK-type copper-containing nitrite reductase instead of a NirS-type with cytochrome cd1.</title>
        <authorList>
            <person name="Hira D."/>
            <person name="Toh H."/>
            <person name="Migita C.T."/>
            <person name="Okubo H."/>
            <person name="Nishiyama T."/>
            <person name="Hattori M."/>
            <person name="Furukawa K."/>
            <person name="Fujii T."/>
        </authorList>
    </citation>
    <scope>NUCLEOTIDE SEQUENCE [LARGE SCALE GENOMIC DNA]</scope>
</reference>
<dbReference type="STRING" id="247490.KSU1_C0990"/>
<dbReference type="AlphaFoldDB" id="I3ILJ1"/>
<keyword evidence="2" id="KW-1185">Reference proteome</keyword>
<evidence type="ECO:0000313" key="2">
    <source>
        <dbReference type="Proteomes" id="UP000002985"/>
    </source>
</evidence>
<dbReference type="EMBL" id="BAFH01000003">
    <property type="protein sequence ID" value="GAB62586.1"/>
    <property type="molecule type" value="Genomic_DNA"/>
</dbReference>
<proteinExistence type="predicted"/>
<gene>
    <name evidence="1" type="ORF">KSU1_C0990</name>
</gene>